<dbReference type="PROSITE" id="PS51186">
    <property type="entry name" value="GNAT"/>
    <property type="match status" value="1"/>
</dbReference>
<dbReference type="InterPro" id="IPR016181">
    <property type="entry name" value="Acyl_CoA_acyltransferase"/>
</dbReference>
<dbReference type="STRING" id="526729.SAMN04324258_2987"/>
<dbReference type="SUPFAM" id="SSF55729">
    <property type="entry name" value="Acyl-CoA N-acyltransferases (Nat)"/>
    <property type="match status" value="1"/>
</dbReference>
<dbReference type="InterPro" id="IPR000182">
    <property type="entry name" value="GNAT_dom"/>
</dbReference>
<reference evidence="2 3" key="1">
    <citation type="submission" date="2017-02" db="EMBL/GenBank/DDBJ databases">
        <authorList>
            <person name="Peterson S.W."/>
        </authorList>
    </citation>
    <scope>NUCLEOTIDE SEQUENCE [LARGE SCALE GENOMIC DNA]</scope>
    <source>
        <strain evidence="2 3">DSM 21481</strain>
    </source>
</reference>
<dbReference type="RefSeq" id="WP_079575259.1">
    <property type="nucleotide sequence ID" value="NZ_FUZQ01000005.1"/>
</dbReference>
<sequence>MTLALDGHVLAPVTEVAGARLPARWAHHPVVVAETAHGGWDASHAWHDDDAFVVRLRWRERIDGGRPLAVDHDAAGVSLLGVGSAAGAARLLLAAEAELSPGGMGPVVRASMPRGTYAAVSGADLPDGLVVPAPFDHAPFDAWDWYAATAPPAVRAGEERVEELHDDAGRAAAAACLAVANPEGELPVDEPRSRWWGWRDDDGVVRAVAGASRRVPGRPWSLGSIGTDPAWRGRGAAVAVTAVAMRAGLAEAPMVTLGVYAHNVAARRVYRKLGFVLGQEFESSRP</sequence>
<name>A0A1T5L670_9MICO</name>
<dbReference type="Gene3D" id="3.40.630.30">
    <property type="match status" value="1"/>
</dbReference>
<evidence type="ECO:0000313" key="3">
    <source>
        <dbReference type="Proteomes" id="UP000189777"/>
    </source>
</evidence>
<feature type="domain" description="N-acetyltransferase" evidence="1">
    <location>
        <begin position="148"/>
        <end position="286"/>
    </location>
</feature>
<evidence type="ECO:0000259" key="1">
    <source>
        <dbReference type="PROSITE" id="PS51186"/>
    </source>
</evidence>
<protein>
    <submittedName>
        <fullName evidence="2">Acetyltransferase (GNAT) family protein</fullName>
    </submittedName>
</protein>
<organism evidence="2 3">
    <name type="scientific">Krasilnikoviella flava</name>
    <dbReference type="NCBI Taxonomy" id="526729"/>
    <lineage>
        <taxon>Bacteria</taxon>
        <taxon>Bacillati</taxon>
        <taxon>Actinomycetota</taxon>
        <taxon>Actinomycetes</taxon>
        <taxon>Micrococcales</taxon>
        <taxon>Promicromonosporaceae</taxon>
        <taxon>Krasilnikoviella</taxon>
    </lineage>
</organism>
<keyword evidence="3" id="KW-1185">Reference proteome</keyword>
<dbReference type="GO" id="GO:0016747">
    <property type="term" value="F:acyltransferase activity, transferring groups other than amino-acyl groups"/>
    <property type="evidence" value="ECO:0007669"/>
    <property type="project" value="InterPro"/>
</dbReference>
<accession>A0A1T5L670</accession>
<dbReference type="Pfam" id="PF00583">
    <property type="entry name" value="Acetyltransf_1"/>
    <property type="match status" value="1"/>
</dbReference>
<proteinExistence type="predicted"/>
<dbReference type="Proteomes" id="UP000189777">
    <property type="component" value="Unassembled WGS sequence"/>
</dbReference>
<dbReference type="EMBL" id="FUZQ01000005">
    <property type="protein sequence ID" value="SKC71433.1"/>
    <property type="molecule type" value="Genomic_DNA"/>
</dbReference>
<evidence type="ECO:0000313" key="2">
    <source>
        <dbReference type="EMBL" id="SKC71433.1"/>
    </source>
</evidence>
<keyword evidence="2" id="KW-0808">Transferase</keyword>
<dbReference type="AlphaFoldDB" id="A0A1T5L670"/>
<gene>
    <name evidence="2" type="ORF">SAMN04324258_2987</name>
</gene>